<evidence type="ECO:0000259" key="9">
    <source>
        <dbReference type="Pfam" id="PF05649"/>
    </source>
</evidence>
<dbReference type="PROSITE" id="PS51885">
    <property type="entry name" value="NEPRILYSIN"/>
    <property type="match status" value="1"/>
</dbReference>
<dbReference type="eggNOG" id="KOG3624">
    <property type="taxonomic scope" value="Eukaryota"/>
</dbReference>
<dbReference type="InterPro" id="IPR042089">
    <property type="entry name" value="Peptidase_M13_dom_2"/>
</dbReference>
<organism evidence="10 11">
    <name type="scientific">Tetranychus urticae</name>
    <name type="common">Two-spotted spider mite</name>
    <dbReference type="NCBI Taxonomy" id="32264"/>
    <lineage>
        <taxon>Eukaryota</taxon>
        <taxon>Metazoa</taxon>
        <taxon>Ecdysozoa</taxon>
        <taxon>Arthropoda</taxon>
        <taxon>Chelicerata</taxon>
        <taxon>Arachnida</taxon>
        <taxon>Acari</taxon>
        <taxon>Acariformes</taxon>
        <taxon>Trombidiformes</taxon>
        <taxon>Prostigmata</taxon>
        <taxon>Eleutherengona</taxon>
        <taxon>Raphignathae</taxon>
        <taxon>Tetranychoidea</taxon>
        <taxon>Tetranychidae</taxon>
        <taxon>Tetranychus</taxon>
    </lineage>
</organism>
<evidence type="ECO:0000259" key="8">
    <source>
        <dbReference type="Pfam" id="PF01431"/>
    </source>
</evidence>
<keyword evidence="4" id="KW-0479">Metal-binding</keyword>
<dbReference type="Proteomes" id="UP000015104">
    <property type="component" value="Unassembled WGS sequence"/>
</dbReference>
<evidence type="ECO:0000256" key="3">
    <source>
        <dbReference type="ARBA" id="ARBA00022670"/>
    </source>
</evidence>
<evidence type="ECO:0000256" key="4">
    <source>
        <dbReference type="ARBA" id="ARBA00022723"/>
    </source>
</evidence>
<feature type="domain" description="Peptidase M13 N-terminal" evidence="9">
    <location>
        <begin position="24"/>
        <end position="409"/>
    </location>
</feature>
<dbReference type="InterPro" id="IPR018497">
    <property type="entry name" value="Peptidase_M13_C"/>
</dbReference>
<dbReference type="EMBL" id="CAEY01000341">
    <property type="status" value="NOT_ANNOTATED_CDS"/>
    <property type="molecule type" value="Genomic_DNA"/>
</dbReference>
<comment type="similarity">
    <text evidence="2">Belongs to the peptidase M13 family.</text>
</comment>
<evidence type="ECO:0000256" key="2">
    <source>
        <dbReference type="ARBA" id="ARBA00007357"/>
    </source>
</evidence>
<dbReference type="GO" id="GO:0004222">
    <property type="term" value="F:metalloendopeptidase activity"/>
    <property type="evidence" value="ECO:0007669"/>
    <property type="project" value="InterPro"/>
</dbReference>
<protein>
    <recommendedName>
        <fullName evidence="12">Endothelin-converting enzyme 1</fullName>
    </recommendedName>
</protein>
<evidence type="ECO:0008006" key="12">
    <source>
        <dbReference type="Google" id="ProtNLM"/>
    </source>
</evidence>
<dbReference type="InterPro" id="IPR008753">
    <property type="entry name" value="Peptidase_M13_N"/>
</dbReference>
<dbReference type="PRINTS" id="PR00786">
    <property type="entry name" value="NEPRILYSIN"/>
</dbReference>
<keyword evidence="11" id="KW-1185">Reference proteome</keyword>
<dbReference type="CDD" id="cd08662">
    <property type="entry name" value="M13"/>
    <property type="match status" value="1"/>
</dbReference>
<evidence type="ECO:0000313" key="10">
    <source>
        <dbReference type="EnsemblMetazoa" id="tetur17g02180.1"/>
    </source>
</evidence>
<dbReference type="PANTHER" id="PTHR11733">
    <property type="entry name" value="ZINC METALLOPROTEASE FAMILY M13 NEPRILYSIN-RELATED"/>
    <property type="match status" value="1"/>
</dbReference>
<dbReference type="SUPFAM" id="SSF55486">
    <property type="entry name" value="Metalloproteases ('zincins'), catalytic domain"/>
    <property type="match status" value="1"/>
</dbReference>
<dbReference type="Pfam" id="PF05649">
    <property type="entry name" value="Peptidase_M13_N"/>
    <property type="match status" value="1"/>
</dbReference>
<dbReference type="Gene3D" id="3.40.390.10">
    <property type="entry name" value="Collagenase (Catalytic Domain)"/>
    <property type="match status" value="1"/>
</dbReference>
<dbReference type="Pfam" id="PF01431">
    <property type="entry name" value="Peptidase_M13"/>
    <property type="match status" value="1"/>
</dbReference>
<reference evidence="10" key="2">
    <citation type="submission" date="2015-06" db="UniProtKB">
        <authorList>
            <consortium name="EnsemblMetazoa"/>
        </authorList>
    </citation>
    <scope>IDENTIFICATION</scope>
</reference>
<dbReference type="InterPro" id="IPR024079">
    <property type="entry name" value="MetalloPept_cat_dom_sf"/>
</dbReference>
<evidence type="ECO:0000256" key="5">
    <source>
        <dbReference type="ARBA" id="ARBA00022801"/>
    </source>
</evidence>
<evidence type="ECO:0000256" key="1">
    <source>
        <dbReference type="ARBA" id="ARBA00001947"/>
    </source>
</evidence>
<evidence type="ECO:0000256" key="7">
    <source>
        <dbReference type="ARBA" id="ARBA00023049"/>
    </source>
</evidence>
<dbReference type="GO" id="GO:0005886">
    <property type="term" value="C:plasma membrane"/>
    <property type="evidence" value="ECO:0007669"/>
    <property type="project" value="TreeGrafter"/>
</dbReference>
<dbReference type="GO" id="GO:0046872">
    <property type="term" value="F:metal ion binding"/>
    <property type="evidence" value="ECO:0007669"/>
    <property type="project" value="UniProtKB-KW"/>
</dbReference>
<dbReference type="InterPro" id="IPR000718">
    <property type="entry name" value="Peptidase_M13"/>
</dbReference>
<name>T1KPY7_TETUR</name>
<dbReference type="GO" id="GO:0016485">
    <property type="term" value="P:protein processing"/>
    <property type="evidence" value="ECO:0007669"/>
    <property type="project" value="TreeGrafter"/>
</dbReference>
<dbReference type="Gene3D" id="1.10.1380.10">
    <property type="entry name" value="Neutral endopeptidase , domain2"/>
    <property type="match status" value="1"/>
</dbReference>
<keyword evidence="7" id="KW-0482">Metalloprotease</keyword>
<feature type="domain" description="Peptidase M13 C-terminal" evidence="8">
    <location>
        <begin position="469"/>
        <end position="674"/>
    </location>
</feature>
<dbReference type="EnsemblMetazoa" id="tetur17g02180.1">
    <property type="protein sequence ID" value="tetur17g02180.1"/>
    <property type="gene ID" value="tetur17g02180"/>
</dbReference>
<dbReference type="AlphaFoldDB" id="T1KPY7"/>
<reference evidence="11" key="1">
    <citation type="submission" date="2011-08" db="EMBL/GenBank/DDBJ databases">
        <authorList>
            <person name="Rombauts S."/>
        </authorList>
    </citation>
    <scope>NUCLEOTIDE SEQUENCE</scope>
    <source>
        <strain evidence="11">London</strain>
    </source>
</reference>
<keyword evidence="6" id="KW-0862">Zinc</keyword>
<evidence type="ECO:0000313" key="11">
    <source>
        <dbReference type="Proteomes" id="UP000015104"/>
    </source>
</evidence>
<evidence type="ECO:0000256" key="6">
    <source>
        <dbReference type="ARBA" id="ARBA00022833"/>
    </source>
</evidence>
<proteinExistence type="inferred from homology"/>
<comment type="cofactor">
    <cofactor evidence="1">
        <name>Zn(2+)</name>
        <dbReference type="ChEBI" id="CHEBI:29105"/>
    </cofactor>
</comment>
<sequence length="675" mass="77586">MCKNSHSSTVASSLLSAMDITAEPCNDFFQYACGNWNKKHIIPEDRSSISTFEVLAENLQLILRNLLEEPASSHDNSATIKAKTFYKSCMNIEEVVKVGDIPLKKTLSDLGDWPVTNKKWTKPNWSFEELLGRLRGDYNQGIIIEQWIGVDDRNSSLHIIQIDQMSLGLPSQDYYLNPSSKKDKEAYYKLMVDIAILLGAEYDYAQQQMQQVLNFETKLANASLPESERQDTNAIYTKLTVQQLSDLIPEFNWLVYLNTFLPIKIDKNEPVVVYCMPYLFNIRSILLETQPHILYNYAIWRLVNYVTIYMGGDYQNKRGEFRKVIAGVTAERLRWSSCVEMINKRLGTAVGSLFIRENFDQESKRTALEMIHNIRAAFNELIDENDWMDNETKHVAKEKANAMNERIGYSETLTNPVEVSKEYEKLQVYESQFLINILKLLKFESARNLEKLRKPVDKDKWTTEPAVVNAFYNPNKNDIVFPAGILQPNFYSHIYPKSLNYGGIGVVIGHEITHGFDAKGRQFDKEGNLKEWWNNATVQKFYERTQCIIDQYSSYVLQEVGLNINGKMTQGENIADNGGLKQAYRAFKKWEKQHGIEPLLPGLDLNHDQLFFLNYAQIWCGSMRNQDALSKIRTSAHSPGPIRVLGPLSNSYDFAKAYNCPLGSRMNPKKKCSVW</sequence>
<dbReference type="PANTHER" id="PTHR11733:SF241">
    <property type="entry name" value="GH26575P-RELATED"/>
    <property type="match status" value="1"/>
</dbReference>
<keyword evidence="5" id="KW-0378">Hydrolase</keyword>
<accession>T1KPY7</accession>
<keyword evidence="3" id="KW-0645">Protease</keyword>
<dbReference type="HOGENOM" id="CLU_006187_8_0_1"/>